<name>A0ABT1MLM4_9BACT</name>
<evidence type="ECO:0000256" key="1">
    <source>
        <dbReference type="PROSITE-ProRule" id="PRU00285"/>
    </source>
</evidence>
<evidence type="ECO:0000259" key="3">
    <source>
        <dbReference type="PROSITE" id="PS01031"/>
    </source>
</evidence>
<dbReference type="InterPro" id="IPR008978">
    <property type="entry name" value="HSP20-like_chaperone"/>
</dbReference>
<dbReference type="Gene3D" id="2.60.40.790">
    <property type="match status" value="1"/>
</dbReference>
<dbReference type="RefSeq" id="WP_255028193.1">
    <property type="nucleotide sequence ID" value="NZ_JANDHW010000014.1"/>
</dbReference>
<reference evidence="4 5" key="1">
    <citation type="submission" date="2022-07" db="EMBL/GenBank/DDBJ databases">
        <title>Fecal culturing of patients with breast cancer.</title>
        <authorList>
            <person name="Teng N.M.Y."/>
            <person name="Kiu R."/>
            <person name="Evans R."/>
            <person name="Baker D.J."/>
            <person name="Zenner C."/>
            <person name="Robinson S.D."/>
            <person name="Hall L.J."/>
        </authorList>
    </citation>
    <scope>NUCLEOTIDE SEQUENCE [LARGE SCALE GENOMIC DNA]</scope>
    <source>
        <strain evidence="4 5">LH1063</strain>
    </source>
</reference>
<dbReference type="Pfam" id="PF00011">
    <property type="entry name" value="HSP20"/>
    <property type="match status" value="1"/>
</dbReference>
<dbReference type="CDD" id="cd06464">
    <property type="entry name" value="ACD_sHsps-like"/>
    <property type="match status" value="1"/>
</dbReference>
<dbReference type="InterPro" id="IPR031107">
    <property type="entry name" value="Small_HSP"/>
</dbReference>
<dbReference type="EMBL" id="JANDHW010000014">
    <property type="protein sequence ID" value="MCP9612791.1"/>
    <property type="molecule type" value="Genomic_DNA"/>
</dbReference>
<proteinExistence type="inferred from homology"/>
<dbReference type="InterPro" id="IPR002068">
    <property type="entry name" value="A-crystallin/Hsp20_dom"/>
</dbReference>
<protein>
    <submittedName>
        <fullName evidence="4">Hsp20/alpha crystallin family protein</fullName>
    </submittedName>
</protein>
<comment type="caution">
    <text evidence="4">The sequence shown here is derived from an EMBL/GenBank/DDBJ whole genome shotgun (WGS) entry which is preliminary data.</text>
</comment>
<sequence>MMPVKRSQNWLPGIFNDFFGNEWMEKVNANSPAINILETENEYKVEVAAPGLTKDDFKISLRDDNELTVSMEKKQEHNNEKKNGRYLRREFSYTQFRQTMILPDNIDKDKIEAKVEHGILNISIPKKEILPEKAVNKVIEIK</sequence>
<accession>A0ABT1MLM4</accession>
<evidence type="ECO:0000256" key="2">
    <source>
        <dbReference type="RuleBase" id="RU003616"/>
    </source>
</evidence>
<evidence type="ECO:0000313" key="5">
    <source>
        <dbReference type="Proteomes" id="UP001205603"/>
    </source>
</evidence>
<evidence type="ECO:0000313" key="4">
    <source>
        <dbReference type="EMBL" id="MCP9612791.1"/>
    </source>
</evidence>
<dbReference type="SUPFAM" id="SSF49764">
    <property type="entry name" value="HSP20-like chaperones"/>
    <property type="match status" value="1"/>
</dbReference>
<dbReference type="PANTHER" id="PTHR11527">
    <property type="entry name" value="HEAT-SHOCK PROTEIN 20 FAMILY MEMBER"/>
    <property type="match status" value="1"/>
</dbReference>
<feature type="domain" description="SHSP" evidence="3">
    <location>
        <begin position="24"/>
        <end position="142"/>
    </location>
</feature>
<dbReference type="Proteomes" id="UP001205603">
    <property type="component" value="Unassembled WGS sequence"/>
</dbReference>
<gene>
    <name evidence="4" type="ORF">NMU02_11880</name>
</gene>
<comment type="similarity">
    <text evidence="1 2">Belongs to the small heat shock protein (HSP20) family.</text>
</comment>
<dbReference type="PROSITE" id="PS01031">
    <property type="entry name" value="SHSP"/>
    <property type="match status" value="1"/>
</dbReference>
<organism evidence="4 5">
    <name type="scientific">Coprobacter tertius</name>
    <dbReference type="NCBI Taxonomy" id="2944915"/>
    <lineage>
        <taxon>Bacteria</taxon>
        <taxon>Pseudomonadati</taxon>
        <taxon>Bacteroidota</taxon>
        <taxon>Bacteroidia</taxon>
        <taxon>Bacteroidales</taxon>
        <taxon>Barnesiellaceae</taxon>
        <taxon>Coprobacter</taxon>
    </lineage>
</organism>
<keyword evidence="5" id="KW-1185">Reference proteome</keyword>